<dbReference type="InterPro" id="IPR036397">
    <property type="entry name" value="RNaseH_sf"/>
</dbReference>
<dbReference type="Gene3D" id="3.30.420.10">
    <property type="entry name" value="Ribonuclease H-like superfamily/Ribonuclease H"/>
    <property type="match status" value="1"/>
</dbReference>
<evidence type="ECO:0000313" key="3">
    <source>
        <dbReference type="Proteomes" id="UP000187203"/>
    </source>
</evidence>
<name>A0A1R3GHV7_9ROSI</name>
<gene>
    <name evidence="2" type="ORF">COLO4_35238</name>
</gene>
<dbReference type="AlphaFoldDB" id="A0A1R3GHV7"/>
<dbReference type="GO" id="GO:0003676">
    <property type="term" value="F:nucleic acid binding"/>
    <property type="evidence" value="ECO:0007669"/>
    <property type="project" value="InterPro"/>
</dbReference>
<proteinExistence type="predicted"/>
<dbReference type="EMBL" id="AWUE01022517">
    <property type="protein sequence ID" value="OMO57610.1"/>
    <property type="molecule type" value="Genomic_DNA"/>
</dbReference>
<accession>A0A1R3GHV7</accession>
<dbReference type="PANTHER" id="PTHR47074">
    <property type="entry name" value="BNAC02G40300D PROTEIN"/>
    <property type="match status" value="1"/>
</dbReference>
<keyword evidence="3" id="KW-1185">Reference proteome</keyword>
<evidence type="ECO:0000259" key="1">
    <source>
        <dbReference type="Pfam" id="PF13456"/>
    </source>
</evidence>
<dbReference type="InterPro" id="IPR002156">
    <property type="entry name" value="RNaseH_domain"/>
</dbReference>
<comment type="caution">
    <text evidence="2">The sequence shown here is derived from an EMBL/GenBank/DDBJ whole genome shotgun (WGS) entry which is preliminary data.</text>
</comment>
<dbReference type="InterPro" id="IPR044730">
    <property type="entry name" value="RNase_H-like_dom_plant"/>
</dbReference>
<organism evidence="2 3">
    <name type="scientific">Corchorus olitorius</name>
    <dbReference type="NCBI Taxonomy" id="93759"/>
    <lineage>
        <taxon>Eukaryota</taxon>
        <taxon>Viridiplantae</taxon>
        <taxon>Streptophyta</taxon>
        <taxon>Embryophyta</taxon>
        <taxon>Tracheophyta</taxon>
        <taxon>Spermatophyta</taxon>
        <taxon>Magnoliopsida</taxon>
        <taxon>eudicotyledons</taxon>
        <taxon>Gunneridae</taxon>
        <taxon>Pentapetalae</taxon>
        <taxon>rosids</taxon>
        <taxon>malvids</taxon>
        <taxon>Malvales</taxon>
        <taxon>Malvaceae</taxon>
        <taxon>Grewioideae</taxon>
        <taxon>Apeibeae</taxon>
        <taxon>Corchorus</taxon>
    </lineage>
</organism>
<dbReference type="GO" id="GO:0004523">
    <property type="term" value="F:RNA-DNA hybrid ribonuclease activity"/>
    <property type="evidence" value="ECO:0007669"/>
    <property type="project" value="InterPro"/>
</dbReference>
<sequence>MAKRQKWHSHCQVRWVKVNCDGSFGKAATGIVIRDEHEKLLNGIGRRVLADEALTVEALAIKDGCKLAREKGYEKIVMESDFAGVMGDINRKNGRAADWVSKQYNMGIDLMTWVDRPPSSLVHILNKDGLPCPH</sequence>
<dbReference type="Pfam" id="PF13456">
    <property type="entry name" value="RVT_3"/>
    <property type="match status" value="1"/>
</dbReference>
<dbReference type="InterPro" id="IPR052929">
    <property type="entry name" value="RNase_H-like_EbsB-rel"/>
</dbReference>
<reference evidence="3" key="1">
    <citation type="submission" date="2013-09" db="EMBL/GenBank/DDBJ databases">
        <title>Corchorus olitorius genome sequencing.</title>
        <authorList>
            <person name="Alam M."/>
            <person name="Haque M.S."/>
            <person name="Islam M.S."/>
            <person name="Emdad E.M."/>
            <person name="Islam M.M."/>
            <person name="Ahmed B."/>
            <person name="Halim A."/>
            <person name="Hossen Q.M.M."/>
            <person name="Hossain M.Z."/>
            <person name="Ahmed R."/>
            <person name="Khan M.M."/>
            <person name="Islam R."/>
            <person name="Rashid M.M."/>
            <person name="Khan S.A."/>
            <person name="Rahman M.S."/>
            <person name="Alam M."/>
            <person name="Yahiya A.S."/>
            <person name="Khan M.S."/>
            <person name="Azam M.S."/>
            <person name="Haque T."/>
            <person name="Lashkar M.Z.H."/>
            <person name="Akhand A.I."/>
            <person name="Morshed G."/>
            <person name="Roy S."/>
            <person name="Uddin K.S."/>
            <person name="Rabeya T."/>
            <person name="Hossain A.S."/>
            <person name="Chowdhury A."/>
            <person name="Snigdha A.R."/>
            <person name="Mortoza M.S."/>
            <person name="Matin S.A."/>
            <person name="Hoque S.M.E."/>
            <person name="Islam M.K."/>
            <person name="Roy D.K."/>
            <person name="Haider R."/>
            <person name="Moosa M.M."/>
            <person name="Elias S.M."/>
            <person name="Hasan A.M."/>
            <person name="Jahan S."/>
            <person name="Shafiuddin M."/>
            <person name="Mahmood N."/>
            <person name="Shommy N.S."/>
        </authorList>
    </citation>
    <scope>NUCLEOTIDE SEQUENCE [LARGE SCALE GENOMIC DNA]</scope>
    <source>
        <strain evidence="3">cv. O-4</strain>
    </source>
</reference>
<dbReference type="CDD" id="cd06222">
    <property type="entry name" value="RNase_H_like"/>
    <property type="match status" value="1"/>
</dbReference>
<feature type="domain" description="RNase H type-1" evidence="1">
    <location>
        <begin position="19"/>
        <end position="107"/>
    </location>
</feature>
<protein>
    <recommendedName>
        <fullName evidence="1">RNase H type-1 domain-containing protein</fullName>
    </recommendedName>
</protein>
<dbReference type="Proteomes" id="UP000187203">
    <property type="component" value="Unassembled WGS sequence"/>
</dbReference>
<dbReference type="PANTHER" id="PTHR47074:SF11">
    <property type="entry name" value="REVERSE TRANSCRIPTASE-LIKE PROTEIN"/>
    <property type="match status" value="1"/>
</dbReference>
<dbReference type="OrthoDB" id="998265at2759"/>
<evidence type="ECO:0000313" key="2">
    <source>
        <dbReference type="EMBL" id="OMO57610.1"/>
    </source>
</evidence>